<keyword evidence="6" id="KW-0493">Microtubule</keyword>
<keyword evidence="2 5" id="KW-0547">Nucleotide-binding</keyword>
<dbReference type="PROSITE" id="PS00411">
    <property type="entry name" value="KINESIN_MOTOR_1"/>
    <property type="match status" value="1"/>
</dbReference>
<feature type="region of interest" description="Disordered" evidence="7">
    <location>
        <begin position="358"/>
        <end position="409"/>
    </location>
</feature>
<dbReference type="OrthoDB" id="3176171at2759"/>
<dbReference type="InterPro" id="IPR027417">
    <property type="entry name" value="P-loop_NTPase"/>
</dbReference>
<proteinExistence type="inferred from homology"/>
<comment type="caution">
    <text evidence="9">The sequence shown here is derived from an EMBL/GenBank/DDBJ whole genome shotgun (WGS) entry which is preliminary data.</text>
</comment>
<evidence type="ECO:0000256" key="6">
    <source>
        <dbReference type="RuleBase" id="RU000394"/>
    </source>
</evidence>
<dbReference type="PANTHER" id="PTHR47972">
    <property type="entry name" value="KINESIN-LIKE PROTEIN KLP-3"/>
    <property type="match status" value="1"/>
</dbReference>
<evidence type="ECO:0000256" key="7">
    <source>
        <dbReference type="SAM" id="MobiDB-lite"/>
    </source>
</evidence>
<dbReference type="InterPro" id="IPR027640">
    <property type="entry name" value="Kinesin-like_fam"/>
</dbReference>
<evidence type="ECO:0000313" key="10">
    <source>
        <dbReference type="Proteomes" id="UP000678393"/>
    </source>
</evidence>
<dbReference type="EMBL" id="CAJHNH020008476">
    <property type="protein sequence ID" value="CAG5135963.1"/>
    <property type="molecule type" value="Genomic_DNA"/>
</dbReference>
<dbReference type="SUPFAM" id="SSF52540">
    <property type="entry name" value="P-loop containing nucleoside triphosphate hydrolases"/>
    <property type="match status" value="1"/>
</dbReference>
<evidence type="ECO:0000313" key="9">
    <source>
        <dbReference type="EMBL" id="CAG5135963.1"/>
    </source>
</evidence>
<dbReference type="SMART" id="SM00129">
    <property type="entry name" value="KISc"/>
    <property type="match status" value="1"/>
</dbReference>
<organism evidence="9 10">
    <name type="scientific">Candidula unifasciata</name>
    <dbReference type="NCBI Taxonomy" id="100452"/>
    <lineage>
        <taxon>Eukaryota</taxon>
        <taxon>Metazoa</taxon>
        <taxon>Spiralia</taxon>
        <taxon>Lophotrochozoa</taxon>
        <taxon>Mollusca</taxon>
        <taxon>Gastropoda</taxon>
        <taxon>Heterobranchia</taxon>
        <taxon>Euthyneura</taxon>
        <taxon>Panpulmonata</taxon>
        <taxon>Eupulmonata</taxon>
        <taxon>Stylommatophora</taxon>
        <taxon>Helicina</taxon>
        <taxon>Helicoidea</taxon>
        <taxon>Geomitridae</taxon>
        <taxon>Candidula</taxon>
    </lineage>
</organism>
<reference evidence="9" key="1">
    <citation type="submission" date="2021-04" db="EMBL/GenBank/DDBJ databases">
        <authorList>
            <consortium name="Molecular Ecology Group"/>
        </authorList>
    </citation>
    <scope>NUCLEOTIDE SEQUENCE</scope>
</reference>
<evidence type="ECO:0000256" key="4">
    <source>
        <dbReference type="ARBA" id="ARBA00023212"/>
    </source>
</evidence>
<keyword evidence="10" id="KW-1185">Reference proteome</keyword>
<feature type="non-terminal residue" evidence="9">
    <location>
        <position position="409"/>
    </location>
</feature>
<dbReference type="GO" id="GO:0007018">
    <property type="term" value="P:microtubule-based movement"/>
    <property type="evidence" value="ECO:0007669"/>
    <property type="project" value="InterPro"/>
</dbReference>
<feature type="binding site" evidence="5">
    <location>
        <begin position="119"/>
        <end position="126"/>
    </location>
    <ligand>
        <name>ATP</name>
        <dbReference type="ChEBI" id="CHEBI:30616"/>
    </ligand>
</feature>
<keyword evidence="4" id="KW-0963">Cytoplasm</keyword>
<comment type="similarity">
    <text evidence="5 6">Belongs to the TRAFAC class myosin-kinesin ATPase superfamily. Kinesin family.</text>
</comment>
<gene>
    <name evidence="9" type="ORF">CUNI_LOCUS21521</name>
</gene>
<protein>
    <recommendedName>
        <fullName evidence="6">Kinesin-like protein</fullName>
    </recommendedName>
</protein>
<dbReference type="AlphaFoldDB" id="A0A8S4A257"/>
<comment type="subcellular location">
    <subcellularLocation>
        <location evidence="1">Cytoplasm</location>
        <location evidence="1">Cytoskeleton</location>
    </subcellularLocation>
</comment>
<dbReference type="Proteomes" id="UP000678393">
    <property type="component" value="Unassembled WGS sequence"/>
</dbReference>
<dbReference type="CDD" id="cd01366">
    <property type="entry name" value="KISc_C_terminal"/>
    <property type="match status" value="1"/>
</dbReference>
<dbReference type="PANTHER" id="PTHR47972:SF28">
    <property type="entry name" value="KINESIN-LIKE PROTEIN KLP-3"/>
    <property type="match status" value="1"/>
</dbReference>
<dbReference type="GO" id="GO:0005874">
    <property type="term" value="C:microtubule"/>
    <property type="evidence" value="ECO:0007669"/>
    <property type="project" value="UniProtKB-KW"/>
</dbReference>
<dbReference type="GO" id="GO:0003777">
    <property type="term" value="F:microtubule motor activity"/>
    <property type="evidence" value="ECO:0007669"/>
    <property type="project" value="InterPro"/>
</dbReference>
<dbReference type="GO" id="GO:0005524">
    <property type="term" value="F:ATP binding"/>
    <property type="evidence" value="ECO:0007669"/>
    <property type="project" value="UniProtKB-UniRule"/>
</dbReference>
<keyword evidence="3 5" id="KW-0067">ATP-binding</keyword>
<dbReference type="GO" id="GO:0008017">
    <property type="term" value="F:microtubule binding"/>
    <property type="evidence" value="ECO:0007669"/>
    <property type="project" value="InterPro"/>
</dbReference>
<keyword evidence="5 6" id="KW-0505">Motor protein</keyword>
<evidence type="ECO:0000256" key="1">
    <source>
        <dbReference type="ARBA" id="ARBA00004245"/>
    </source>
</evidence>
<name>A0A8S4A257_9EUPU</name>
<evidence type="ECO:0000256" key="2">
    <source>
        <dbReference type="ARBA" id="ARBA00022741"/>
    </source>
</evidence>
<dbReference type="PRINTS" id="PR00380">
    <property type="entry name" value="KINESINHEAVY"/>
</dbReference>
<dbReference type="Pfam" id="PF00225">
    <property type="entry name" value="Kinesin"/>
    <property type="match status" value="1"/>
</dbReference>
<keyword evidence="4" id="KW-0206">Cytoskeleton</keyword>
<dbReference type="InterPro" id="IPR019821">
    <property type="entry name" value="Kinesin_motor_CS"/>
</dbReference>
<dbReference type="PROSITE" id="PS50067">
    <property type="entry name" value="KINESIN_MOTOR_2"/>
    <property type="match status" value="1"/>
</dbReference>
<dbReference type="InterPro" id="IPR001752">
    <property type="entry name" value="Kinesin_motor_dom"/>
</dbReference>
<sequence>IQEAIRTTDEKNKELVGKYTHEIQLRKQYHNQLVELKGNIRVYCRVRPCLPEDGFTEPVVSFDPFDDGVIMVNSKGKCQKFHMDKVFNMNVSQSEVFGEVSALVRSAIDGFNVCIFAYGQTGSGKTHTMEGVSHDPGVNQRALRLLYEETKTSGWQYSIETSMLEIYNESLRDLLNPDPNTNKLEVKMKQEGGFHVPGLMTVPVNSLSEVNKIIETGRQNRATASTSMNERSSRSHSLLCVHVTGVNVLTGNKTFGRLNLVDLAGSERVSRSQADGARLKEAQNINKSLSSLGDVINALKNKHAHVPYRNSKLTYLLQESLGGDSKTLMILQVSPGEENVSESICTLTFGQRVRSAELGPAKKKTEGTPTAARSAESANSPMSGTPLLKTPNPTKASPMPVKLGQRLKQ</sequence>
<evidence type="ECO:0000256" key="5">
    <source>
        <dbReference type="PROSITE-ProRule" id="PRU00283"/>
    </source>
</evidence>
<accession>A0A8S4A257</accession>
<evidence type="ECO:0000259" key="8">
    <source>
        <dbReference type="PROSITE" id="PS50067"/>
    </source>
</evidence>
<dbReference type="InterPro" id="IPR036961">
    <property type="entry name" value="Kinesin_motor_dom_sf"/>
</dbReference>
<dbReference type="FunFam" id="3.40.850.10:FF:000113">
    <property type="entry name" value="Kinesin-like protein"/>
    <property type="match status" value="1"/>
</dbReference>
<feature type="domain" description="Kinesin motor" evidence="8">
    <location>
        <begin position="39"/>
        <end position="356"/>
    </location>
</feature>
<evidence type="ECO:0000256" key="3">
    <source>
        <dbReference type="ARBA" id="ARBA00022840"/>
    </source>
</evidence>
<dbReference type="Gene3D" id="3.40.850.10">
    <property type="entry name" value="Kinesin motor domain"/>
    <property type="match status" value="1"/>
</dbReference>